<name>A0A0F9AQE7_9ZZZZ</name>
<protein>
    <submittedName>
        <fullName evidence="1">Uncharacterized protein</fullName>
    </submittedName>
</protein>
<evidence type="ECO:0000313" key="1">
    <source>
        <dbReference type="EMBL" id="KKL03842.1"/>
    </source>
</evidence>
<comment type="caution">
    <text evidence="1">The sequence shown here is derived from an EMBL/GenBank/DDBJ whole genome shotgun (WGS) entry which is preliminary data.</text>
</comment>
<gene>
    <name evidence="1" type="ORF">LCGC14_2622080</name>
</gene>
<sequence>MNLKFLIRGYEVKNHSAHFDKEGSVKKQISVPIILLPSSEWDGGMYDKRNLYFTTWVESGDNNFVKYKVKKL</sequence>
<dbReference type="EMBL" id="LAZR01044770">
    <property type="protein sequence ID" value="KKL03842.1"/>
    <property type="molecule type" value="Genomic_DNA"/>
</dbReference>
<dbReference type="AlphaFoldDB" id="A0A0F9AQE7"/>
<accession>A0A0F9AQE7</accession>
<organism evidence="1">
    <name type="scientific">marine sediment metagenome</name>
    <dbReference type="NCBI Taxonomy" id="412755"/>
    <lineage>
        <taxon>unclassified sequences</taxon>
        <taxon>metagenomes</taxon>
        <taxon>ecological metagenomes</taxon>
    </lineage>
</organism>
<proteinExistence type="predicted"/>
<reference evidence="1" key="1">
    <citation type="journal article" date="2015" name="Nature">
        <title>Complex archaea that bridge the gap between prokaryotes and eukaryotes.</title>
        <authorList>
            <person name="Spang A."/>
            <person name="Saw J.H."/>
            <person name="Jorgensen S.L."/>
            <person name="Zaremba-Niedzwiedzka K."/>
            <person name="Martijn J."/>
            <person name="Lind A.E."/>
            <person name="van Eijk R."/>
            <person name="Schleper C."/>
            <person name="Guy L."/>
            <person name="Ettema T.J."/>
        </authorList>
    </citation>
    <scope>NUCLEOTIDE SEQUENCE</scope>
</reference>